<reference evidence="1" key="1">
    <citation type="submission" date="2022-07" db="EMBL/GenBank/DDBJ databases">
        <title>Fungi with potential for degradation of polypropylene.</title>
        <authorList>
            <person name="Gostincar C."/>
        </authorList>
    </citation>
    <scope>NUCLEOTIDE SEQUENCE</scope>
    <source>
        <strain evidence="1">EXF-13308</strain>
    </source>
</reference>
<evidence type="ECO:0000313" key="2">
    <source>
        <dbReference type="Proteomes" id="UP001174694"/>
    </source>
</evidence>
<dbReference type="AlphaFoldDB" id="A0AA38VCX0"/>
<proteinExistence type="predicted"/>
<keyword evidence="2" id="KW-1185">Reference proteome</keyword>
<evidence type="ECO:0000313" key="1">
    <source>
        <dbReference type="EMBL" id="KAJ9130175.1"/>
    </source>
</evidence>
<organism evidence="1 2">
    <name type="scientific">Pleurostoma richardsiae</name>
    <dbReference type="NCBI Taxonomy" id="41990"/>
    <lineage>
        <taxon>Eukaryota</taxon>
        <taxon>Fungi</taxon>
        <taxon>Dikarya</taxon>
        <taxon>Ascomycota</taxon>
        <taxon>Pezizomycotina</taxon>
        <taxon>Sordariomycetes</taxon>
        <taxon>Sordariomycetidae</taxon>
        <taxon>Calosphaeriales</taxon>
        <taxon>Pleurostomataceae</taxon>
        <taxon>Pleurostoma</taxon>
    </lineage>
</organism>
<dbReference type="EMBL" id="JANBVO010000102">
    <property type="protein sequence ID" value="KAJ9130175.1"/>
    <property type="molecule type" value="Genomic_DNA"/>
</dbReference>
<gene>
    <name evidence="1" type="ORF">NKR23_g12319</name>
</gene>
<accession>A0AA38VCX0</accession>
<name>A0AA38VCX0_9PEZI</name>
<dbReference type="Proteomes" id="UP001174694">
    <property type="component" value="Unassembled WGS sequence"/>
</dbReference>
<comment type="caution">
    <text evidence="1">The sequence shown here is derived from an EMBL/GenBank/DDBJ whole genome shotgun (WGS) entry which is preliminary data.</text>
</comment>
<sequence length="124" mass="13850">MFPSMRQAALAAAMRRFYGAKGFGHKSCRSRSDGTDATISKFCNGDTSLRHYMSFPTLIRPCLPVSLVSPLPKIGFEQNPHWNFSRCLRCDLSRVQHASLAGEPTWSRSRESVLDGCACFSFEP</sequence>
<protein>
    <submittedName>
        <fullName evidence="1">Uncharacterized protein</fullName>
    </submittedName>
</protein>